<keyword evidence="1" id="KW-1133">Transmembrane helix</keyword>
<feature type="transmembrane region" description="Helical" evidence="1">
    <location>
        <begin position="74"/>
        <end position="95"/>
    </location>
</feature>
<keyword evidence="1" id="KW-0812">Transmembrane</keyword>
<dbReference type="AlphaFoldDB" id="A0AB39TWK8"/>
<reference evidence="2" key="1">
    <citation type="submission" date="2024-07" db="EMBL/GenBank/DDBJ databases">
        <authorList>
            <person name="Yu S.T."/>
        </authorList>
    </citation>
    <scope>NUCLEOTIDE SEQUENCE</scope>
    <source>
        <strain evidence="2">Y1</strain>
    </source>
</reference>
<dbReference type="EMBL" id="CP163445">
    <property type="protein sequence ID" value="XDQ83587.1"/>
    <property type="molecule type" value="Genomic_DNA"/>
</dbReference>
<dbReference type="RefSeq" id="WP_052707609.1">
    <property type="nucleotide sequence ID" value="NZ_CP163445.1"/>
</dbReference>
<evidence type="ECO:0000313" key="2">
    <source>
        <dbReference type="EMBL" id="XDQ83587.1"/>
    </source>
</evidence>
<gene>
    <name evidence="2" type="ORF">AB2U05_36340</name>
</gene>
<protein>
    <submittedName>
        <fullName evidence="2">Uncharacterized protein</fullName>
    </submittedName>
</protein>
<proteinExistence type="predicted"/>
<accession>A0AB39TWK8</accession>
<keyword evidence="1" id="KW-0472">Membrane</keyword>
<name>A0AB39TWK8_9ACTN</name>
<evidence type="ECO:0000256" key="1">
    <source>
        <dbReference type="SAM" id="Phobius"/>
    </source>
</evidence>
<organism evidence="2">
    <name type="scientific">Streptomyces sp. Y1</name>
    <dbReference type="NCBI Taxonomy" id="3238634"/>
    <lineage>
        <taxon>Bacteria</taxon>
        <taxon>Bacillati</taxon>
        <taxon>Actinomycetota</taxon>
        <taxon>Actinomycetes</taxon>
        <taxon>Kitasatosporales</taxon>
        <taxon>Streptomycetaceae</taxon>
        <taxon>Streptomyces</taxon>
    </lineage>
</organism>
<feature type="transmembrane region" description="Helical" evidence="1">
    <location>
        <begin position="160"/>
        <end position="183"/>
    </location>
</feature>
<sequence>MAIHDAAPVPPRPALQACPSCGLTDRARGVPAVHLAERQQVTVRTRGEHGHTETRELVSALGRALAPAPPRGSVLGRTFGVLGVLTGMGAAFTFIERSVERDSSDVAKTDFSPPAWATHGNGLPTGHVVFGPNGELIRPDDAPAPQAVHLAEAHDGLVPVWVSVLLVVAAVALLAAAVALHVARRRRLAGQPAAERLWRQAWYCDRCGCAYFPPTAGQGAGALDLAEFRRAVWTAGGYGDLADRYLA</sequence>